<gene>
    <name evidence="8" type="ORF">ENP73_05090</name>
</gene>
<keyword evidence="3" id="KW-0808">Transferase</keyword>
<dbReference type="PROSITE" id="PS50109">
    <property type="entry name" value="HIS_KIN"/>
    <property type="match status" value="1"/>
</dbReference>
<accession>A0A7C2C0Q9</accession>
<evidence type="ECO:0000256" key="1">
    <source>
        <dbReference type="ARBA" id="ARBA00000085"/>
    </source>
</evidence>
<dbReference type="GO" id="GO:0004673">
    <property type="term" value="F:protein histidine kinase activity"/>
    <property type="evidence" value="ECO:0007669"/>
    <property type="project" value="UniProtKB-EC"/>
</dbReference>
<dbReference type="InterPro" id="IPR003594">
    <property type="entry name" value="HATPase_dom"/>
</dbReference>
<feature type="domain" description="Histidine kinase" evidence="7">
    <location>
        <begin position="1"/>
        <end position="131"/>
    </location>
</feature>
<dbReference type="Pfam" id="PF02518">
    <property type="entry name" value="HATPase_c"/>
    <property type="match status" value="1"/>
</dbReference>
<keyword evidence="5" id="KW-0418">Kinase</keyword>
<comment type="caution">
    <text evidence="8">The sequence shown here is derived from an EMBL/GenBank/DDBJ whole genome shotgun (WGS) entry which is preliminary data.</text>
</comment>
<dbReference type="GO" id="GO:0005524">
    <property type="term" value="F:ATP binding"/>
    <property type="evidence" value="ECO:0007669"/>
    <property type="project" value="UniProtKB-KW"/>
</dbReference>
<reference evidence="8" key="1">
    <citation type="journal article" date="2020" name="mSystems">
        <title>Genome- and Community-Level Interaction Insights into Carbon Utilization and Element Cycling Functions of Hydrothermarchaeota in Hydrothermal Sediment.</title>
        <authorList>
            <person name="Zhou Z."/>
            <person name="Liu Y."/>
            <person name="Xu W."/>
            <person name="Pan J."/>
            <person name="Luo Z.H."/>
            <person name="Li M."/>
        </authorList>
    </citation>
    <scope>NUCLEOTIDE SEQUENCE [LARGE SCALE GENOMIC DNA]</scope>
    <source>
        <strain evidence="8">SpSt-246</strain>
    </source>
</reference>
<name>A0A7C2C0Q9_9DEIN</name>
<evidence type="ECO:0000256" key="6">
    <source>
        <dbReference type="ARBA" id="ARBA00022840"/>
    </source>
</evidence>
<dbReference type="SMART" id="SM00387">
    <property type="entry name" value="HATPase_c"/>
    <property type="match status" value="1"/>
</dbReference>
<dbReference type="PANTHER" id="PTHR44936">
    <property type="entry name" value="SENSOR PROTEIN CREC"/>
    <property type="match status" value="1"/>
</dbReference>
<dbReference type="EC" id="2.7.13.3" evidence="2"/>
<evidence type="ECO:0000313" key="8">
    <source>
        <dbReference type="EMBL" id="HEH82362.1"/>
    </source>
</evidence>
<dbReference type="InterPro" id="IPR036890">
    <property type="entry name" value="HATPase_C_sf"/>
</dbReference>
<comment type="catalytic activity">
    <reaction evidence="1">
        <text>ATP + protein L-histidine = ADP + protein N-phospho-L-histidine.</text>
        <dbReference type="EC" id="2.7.13.3"/>
    </reaction>
</comment>
<dbReference type="Gene3D" id="3.30.565.10">
    <property type="entry name" value="Histidine kinase-like ATPase, C-terminal domain"/>
    <property type="match status" value="1"/>
</dbReference>
<dbReference type="SUPFAM" id="SSF55874">
    <property type="entry name" value="ATPase domain of HSP90 chaperone/DNA topoisomerase II/histidine kinase"/>
    <property type="match status" value="1"/>
</dbReference>
<dbReference type="AlphaFoldDB" id="A0A7C2C0Q9"/>
<protein>
    <recommendedName>
        <fullName evidence="2">histidine kinase</fullName>
        <ecNumber evidence="2">2.7.13.3</ecNumber>
    </recommendedName>
</protein>
<dbReference type="PANTHER" id="PTHR44936:SF10">
    <property type="entry name" value="SENSOR PROTEIN RSTB"/>
    <property type="match status" value="1"/>
</dbReference>
<proteinExistence type="predicted"/>
<dbReference type="InterPro" id="IPR050980">
    <property type="entry name" value="2C_sensor_his_kinase"/>
</dbReference>
<keyword evidence="4" id="KW-0547">Nucleotide-binding</keyword>
<evidence type="ECO:0000256" key="3">
    <source>
        <dbReference type="ARBA" id="ARBA00022679"/>
    </source>
</evidence>
<sequence>MALHAQLAQPQGLWVDGSPALLRAAISHLLANAAEASPPGSTVRLQAAVYEEASTAQAWACVCVEDSGPGLPEEVLARLFHGPVSTKAPAGRGLGLLSAYRTVRELHGGWVSAVNLPGGGARVCIGLPLRPPPEPGL</sequence>
<evidence type="ECO:0000259" key="7">
    <source>
        <dbReference type="PROSITE" id="PS50109"/>
    </source>
</evidence>
<dbReference type="PRINTS" id="PR00344">
    <property type="entry name" value="BCTRLSENSOR"/>
</dbReference>
<dbReference type="InterPro" id="IPR005467">
    <property type="entry name" value="His_kinase_dom"/>
</dbReference>
<dbReference type="InterPro" id="IPR004358">
    <property type="entry name" value="Sig_transdc_His_kin-like_C"/>
</dbReference>
<keyword evidence="6 8" id="KW-0067">ATP-binding</keyword>
<evidence type="ECO:0000256" key="2">
    <source>
        <dbReference type="ARBA" id="ARBA00012438"/>
    </source>
</evidence>
<evidence type="ECO:0000256" key="4">
    <source>
        <dbReference type="ARBA" id="ARBA00022741"/>
    </source>
</evidence>
<dbReference type="EMBL" id="DSKL01000202">
    <property type="protein sequence ID" value="HEH82362.1"/>
    <property type="molecule type" value="Genomic_DNA"/>
</dbReference>
<organism evidence="8">
    <name type="scientific">Thermus islandicus</name>
    <dbReference type="NCBI Taxonomy" id="540988"/>
    <lineage>
        <taxon>Bacteria</taxon>
        <taxon>Thermotogati</taxon>
        <taxon>Deinococcota</taxon>
        <taxon>Deinococci</taxon>
        <taxon>Thermales</taxon>
        <taxon>Thermaceae</taxon>
        <taxon>Thermus</taxon>
    </lineage>
</organism>
<evidence type="ECO:0000256" key="5">
    <source>
        <dbReference type="ARBA" id="ARBA00022777"/>
    </source>
</evidence>